<accession>A0A9P4MK52</accession>
<evidence type="ECO:0000313" key="2">
    <source>
        <dbReference type="Proteomes" id="UP000799439"/>
    </source>
</evidence>
<sequence length="366" mass="41566">MSFNDSRFPVFTWSHVPISGTIDPALLEMASPDFIDPMDLESPQMPSPEISDTIDPALLQMAPPDFTDDFNSVLVHMLSPETTNAVKPALLQMTSCETADAIDPACRQMKSPETYDPVAPVLPLMPSADLINAPSSSFVPTPPATPSISDGEGAPDSSSQYFEAKYTKLLNKLIVNDTVKLGTDAQAWVTFEYESGEWVPSFDSTFRGHPAAFHVFVHCKDKNKMHTPITRRVMCTVLINEKKPAGPDHFRDLLTKYPILGFRQVTFAFRVDENWRDRWWHFVTGIDYGREIPYMMIHLYFGPRDKHVPDHEKWTKGLAEWWGLLQYPRKIDVRKWLGSAGRAEWVYPLKQAEEKRVEHLGIDPTK</sequence>
<comment type="caution">
    <text evidence="1">The sequence shown here is derived from an EMBL/GenBank/DDBJ whole genome shotgun (WGS) entry which is preliminary data.</text>
</comment>
<protein>
    <submittedName>
        <fullName evidence="1">Uncharacterized protein</fullName>
    </submittedName>
</protein>
<name>A0A9P4MK52_9PEZI</name>
<proteinExistence type="predicted"/>
<dbReference type="Proteomes" id="UP000799439">
    <property type="component" value="Unassembled WGS sequence"/>
</dbReference>
<dbReference type="EMBL" id="ML996089">
    <property type="protein sequence ID" value="KAF2150446.1"/>
    <property type="molecule type" value="Genomic_DNA"/>
</dbReference>
<gene>
    <name evidence="1" type="ORF">K461DRAFT_314471</name>
</gene>
<organism evidence="1 2">
    <name type="scientific">Myriangium duriaei CBS 260.36</name>
    <dbReference type="NCBI Taxonomy" id="1168546"/>
    <lineage>
        <taxon>Eukaryota</taxon>
        <taxon>Fungi</taxon>
        <taxon>Dikarya</taxon>
        <taxon>Ascomycota</taxon>
        <taxon>Pezizomycotina</taxon>
        <taxon>Dothideomycetes</taxon>
        <taxon>Dothideomycetidae</taxon>
        <taxon>Myriangiales</taxon>
        <taxon>Myriangiaceae</taxon>
        <taxon>Myriangium</taxon>
    </lineage>
</organism>
<evidence type="ECO:0000313" key="1">
    <source>
        <dbReference type="EMBL" id="KAF2150446.1"/>
    </source>
</evidence>
<reference evidence="1" key="1">
    <citation type="journal article" date="2020" name="Stud. Mycol.">
        <title>101 Dothideomycetes genomes: a test case for predicting lifestyles and emergence of pathogens.</title>
        <authorList>
            <person name="Haridas S."/>
            <person name="Albert R."/>
            <person name="Binder M."/>
            <person name="Bloem J."/>
            <person name="Labutti K."/>
            <person name="Salamov A."/>
            <person name="Andreopoulos B."/>
            <person name="Baker S."/>
            <person name="Barry K."/>
            <person name="Bills G."/>
            <person name="Bluhm B."/>
            <person name="Cannon C."/>
            <person name="Castanera R."/>
            <person name="Culley D."/>
            <person name="Daum C."/>
            <person name="Ezra D."/>
            <person name="Gonzalez J."/>
            <person name="Henrissat B."/>
            <person name="Kuo A."/>
            <person name="Liang C."/>
            <person name="Lipzen A."/>
            <person name="Lutzoni F."/>
            <person name="Magnuson J."/>
            <person name="Mondo S."/>
            <person name="Nolan M."/>
            <person name="Ohm R."/>
            <person name="Pangilinan J."/>
            <person name="Park H.-J."/>
            <person name="Ramirez L."/>
            <person name="Alfaro M."/>
            <person name="Sun H."/>
            <person name="Tritt A."/>
            <person name="Yoshinaga Y."/>
            <person name="Zwiers L.-H."/>
            <person name="Turgeon B."/>
            <person name="Goodwin S."/>
            <person name="Spatafora J."/>
            <person name="Crous P."/>
            <person name="Grigoriev I."/>
        </authorList>
    </citation>
    <scope>NUCLEOTIDE SEQUENCE</scope>
    <source>
        <strain evidence="1">CBS 260.36</strain>
    </source>
</reference>
<dbReference type="AlphaFoldDB" id="A0A9P4MK52"/>
<keyword evidence="2" id="KW-1185">Reference proteome</keyword>